<dbReference type="InterPro" id="IPR042013">
    <property type="entry name" value="PHF7/G2E3_ePHD"/>
</dbReference>
<dbReference type="EMBL" id="KE524842">
    <property type="protein sequence ID" value="KFB37332.1"/>
    <property type="molecule type" value="Genomic_DNA"/>
</dbReference>
<comment type="pathway">
    <text evidence="2">Protein modification; protein ubiquitination.</text>
</comment>
<dbReference type="InterPro" id="IPR051188">
    <property type="entry name" value="PHD-type_Zinc_Finger"/>
</dbReference>
<dbReference type="Gene3D" id="3.30.40.10">
    <property type="entry name" value="Zinc/RING finger domain, C3HC4 (zinc finger)"/>
    <property type="match status" value="2"/>
</dbReference>
<dbReference type="OMA" id="HANVSCC"/>
<dbReference type="PANTHER" id="PTHR12420">
    <property type="entry name" value="PHD FINGER PROTEIN"/>
    <property type="match status" value="1"/>
</dbReference>
<dbReference type="VEuPathDB" id="VectorBase:ASIC004623"/>
<keyword evidence="5 9" id="KW-0863">Zinc-finger</keyword>
<dbReference type="PROSITE" id="PS51805">
    <property type="entry name" value="EPHD"/>
    <property type="match status" value="1"/>
</dbReference>
<feature type="compositionally biased region" description="Polar residues" evidence="10">
    <location>
        <begin position="608"/>
        <end position="621"/>
    </location>
</feature>
<evidence type="ECO:0000256" key="4">
    <source>
        <dbReference type="ARBA" id="ARBA00022723"/>
    </source>
</evidence>
<reference evidence="14" key="2">
    <citation type="submission" date="2020-05" db="UniProtKB">
        <authorList>
            <consortium name="EnsemblMetazoa"/>
        </authorList>
    </citation>
    <scope>IDENTIFICATION</scope>
</reference>
<dbReference type="OrthoDB" id="512616at2759"/>
<feature type="domain" description="PHD-type" evidence="12">
    <location>
        <begin position="2"/>
        <end position="118"/>
    </location>
</feature>
<dbReference type="Proteomes" id="UP000030765">
    <property type="component" value="Unassembled WGS sequence"/>
</dbReference>
<feature type="compositionally biased region" description="Low complexity" evidence="10">
    <location>
        <begin position="624"/>
        <end position="644"/>
    </location>
</feature>
<feature type="compositionally biased region" description="Basic and acidic residues" evidence="10">
    <location>
        <begin position="669"/>
        <end position="686"/>
    </location>
</feature>
<proteinExistence type="predicted"/>
<keyword evidence="6" id="KW-0833">Ubl conjugation pathway</keyword>
<evidence type="ECO:0000256" key="6">
    <source>
        <dbReference type="ARBA" id="ARBA00022786"/>
    </source>
</evidence>
<evidence type="ECO:0000313" key="14">
    <source>
        <dbReference type="EnsemblMetazoa" id="ASIC004623-PA"/>
    </source>
</evidence>
<feature type="compositionally biased region" description="Low complexity" evidence="10">
    <location>
        <begin position="439"/>
        <end position="448"/>
    </location>
</feature>
<dbReference type="VEuPathDB" id="VectorBase:ASIS001065"/>
<dbReference type="CDD" id="cd15669">
    <property type="entry name" value="ePHD_PHF7_G2E3_like"/>
    <property type="match status" value="1"/>
</dbReference>
<dbReference type="SUPFAM" id="SSF57903">
    <property type="entry name" value="FYVE/PHD zinc finger"/>
    <property type="match status" value="1"/>
</dbReference>
<comment type="subcellular location">
    <subcellularLocation>
        <location evidence="1">Nucleus</location>
    </subcellularLocation>
</comment>
<feature type="compositionally biased region" description="Acidic residues" evidence="10">
    <location>
        <begin position="286"/>
        <end position="304"/>
    </location>
</feature>
<evidence type="ECO:0000256" key="5">
    <source>
        <dbReference type="ARBA" id="ARBA00022771"/>
    </source>
</evidence>
<dbReference type="Pfam" id="PF13771">
    <property type="entry name" value="zf-HC5HC2H"/>
    <property type="match status" value="1"/>
</dbReference>
<dbReference type="EMBL" id="ATLV01013150">
    <property type="status" value="NOT_ANNOTATED_CDS"/>
    <property type="molecule type" value="Genomic_DNA"/>
</dbReference>
<feature type="compositionally biased region" description="Polar residues" evidence="10">
    <location>
        <begin position="420"/>
        <end position="429"/>
    </location>
</feature>
<feature type="compositionally biased region" description="Polar residues" evidence="10">
    <location>
        <begin position="563"/>
        <end position="583"/>
    </location>
</feature>
<dbReference type="PROSITE" id="PS50089">
    <property type="entry name" value="ZF_RING_2"/>
    <property type="match status" value="1"/>
</dbReference>
<dbReference type="CDD" id="cd16448">
    <property type="entry name" value="RING-H2"/>
    <property type="match status" value="1"/>
</dbReference>
<keyword evidence="8" id="KW-0539">Nucleus</keyword>
<evidence type="ECO:0000256" key="1">
    <source>
        <dbReference type="ARBA" id="ARBA00004123"/>
    </source>
</evidence>
<protein>
    <submittedName>
        <fullName evidence="13">AGAP002929-PA-like protein</fullName>
    </submittedName>
</protein>
<dbReference type="InterPro" id="IPR001841">
    <property type="entry name" value="Znf_RING"/>
</dbReference>
<dbReference type="PANTHER" id="PTHR12420:SF42">
    <property type="entry name" value="G2_M PHASE-SPECIFIC E3 UBIQUITIN-PROTEIN LIGASE"/>
    <property type="match status" value="1"/>
</dbReference>
<feature type="region of interest" description="Disordered" evidence="10">
    <location>
        <begin position="357"/>
        <end position="706"/>
    </location>
</feature>
<dbReference type="STRING" id="74873.A0A084VH88"/>
<dbReference type="AlphaFoldDB" id="A0A084VH88"/>
<evidence type="ECO:0000256" key="8">
    <source>
        <dbReference type="ARBA" id="ARBA00023242"/>
    </source>
</evidence>
<evidence type="ECO:0000256" key="10">
    <source>
        <dbReference type="SAM" id="MobiDB-lite"/>
    </source>
</evidence>
<evidence type="ECO:0000256" key="9">
    <source>
        <dbReference type="PROSITE-ProRule" id="PRU00175"/>
    </source>
</evidence>
<evidence type="ECO:0000256" key="7">
    <source>
        <dbReference type="ARBA" id="ARBA00022833"/>
    </source>
</evidence>
<keyword evidence="4" id="KW-0479">Metal-binding</keyword>
<keyword evidence="7" id="KW-0862">Zinc</keyword>
<name>A0A084VH88_ANOSI</name>
<evidence type="ECO:0000256" key="3">
    <source>
        <dbReference type="ARBA" id="ARBA00022679"/>
    </source>
</evidence>
<feature type="compositionally biased region" description="Low complexity" evidence="10">
    <location>
        <begin position="305"/>
        <end position="317"/>
    </location>
</feature>
<keyword evidence="3" id="KW-0808">Transferase</keyword>
<accession>A0A084VH88</accession>
<dbReference type="InterPro" id="IPR059102">
    <property type="entry name" value="PHD_PHF7/G2E3-like"/>
</dbReference>
<evidence type="ECO:0000313" key="13">
    <source>
        <dbReference type="EMBL" id="KFB37332.1"/>
    </source>
</evidence>
<dbReference type="GO" id="GO:0008270">
    <property type="term" value="F:zinc ion binding"/>
    <property type="evidence" value="ECO:0007669"/>
    <property type="project" value="UniProtKB-KW"/>
</dbReference>
<feature type="compositionally biased region" description="Basic and acidic residues" evidence="10">
    <location>
        <begin position="594"/>
        <end position="603"/>
    </location>
</feature>
<feature type="region of interest" description="Disordered" evidence="10">
    <location>
        <begin position="278"/>
        <end position="345"/>
    </location>
</feature>
<evidence type="ECO:0000256" key="2">
    <source>
        <dbReference type="ARBA" id="ARBA00004906"/>
    </source>
</evidence>
<evidence type="ECO:0000259" key="11">
    <source>
        <dbReference type="PROSITE" id="PS50089"/>
    </source>
</evidence>
<feature type="domain" description="RING-type" evidence="11">
    <location>
        <begin position="133"/>
        <end position="181"/>
    </location>
</feature>
<dbReference type="GO" id="GO:0005634">
    <property type="term" value="C:nucleus"/>
    <property type="evidence" value="ECO:0007669"/>
    <property type="project" value="TreeGrafter"/>
</dbReference>
<organism evidence="13">
    <name type="scientific">Anopheles sinensis</name>
    <name type="common">Mosquito</name>
    <dbReference type="NCBI Taxonomy" id="74873"/>
    <lineage>
        <taxon>Eukaryota</taxon>
        <taxon>Metazoa</taxon>
        <taxon>Ecdysozoa</taxon>
        <taxon>Arthropoda</taxon>
        <taxon>Hexapoda</taxon>
        <taxon>Insecta</taxon>
        <taxon>Pterygota</taxon>
        <taxon>Neoptera</taxon>
        <taxon>Endopterygota</taxon>
        <taxon>Diptera</taxon>
        <taxon>Nematocera</taxon>
        <taxon>Culicoidea</taxon>
        <taxon>Culicidae</taxon>
        <taxon>Anophelinae</taxon>
        <taxon>Anopheles</taxon>
    </lineage>
</organism>
<reference evidence="13 15" key="1">
    <citation type="journal article" date="2014" name="BMC Genomics">
        <title>Genome sequence of Anopheles sinensis provides insight into genetics basis of mosquito competence for malaria parasites.</title>
        <authorList>
            <person name="Zhou D."/>
            <person name="Zhang D."/>
            <person name="Ding G."/>
            <person name="Shi L."/>
            <person name="Hou Q."/>
            <person name="Ye Y."/>
            <person name="Xu Y."/>
            <person name="Zhou H."/>
            <person name="Xiong C."/>
            <person name="Li S."/>
            <person name="Yu J."/>
            <person name="Hong S."/>
            <person name="Yu X."/>
            <person name="Zou P."/>
            <person name="Chen C."/>
            <person name="Chang X."/>
            <person name="Wang W."/>
            <person name="Lv Y."/>
            <person name="Sun Y."/>
            <person name="Ma L."/>
            <person name="Shen B."/>
            <person name="Zhu C."/>
        </authorList>
    </citation>
    <scope>NUCLEOTIDE SEQUENCE [LARGE SCALE GENOMIC DNA]</scope>
</reference>
<sequence>MTKTCFLCKSSEDDELLYGKFYTKYRISVHYYCLLLSSNLVQNGVNDEVGIFGFLEADIRKENQRTKSCRCYICKQMHANIFCCAKKCLRTFHTVCGIKNRCLAHFTDTFQSWCSVHVPLRADCNPHSAEEPCAICYEEMGPYDLITSIRAPCCKNSWFHQQCVARFAQTAGYFLKCPLCNNVDTFTQAIPLRGVYVPERDAAWELEPNAFQDQLVRPSACDAEECRCKHGRETDNRKWNLLICGSCGATCRHRKCMESTESHTYVCQSCRPITGEVVSRLPVDDQNGDNDESDAEDSEDDQDDASSTISSASSAVDVKQDRTLSKVASHGSEESGCHCSDSDDSVVNVRRTKRTRMAIQSDVSDSDQSDTSSVVMRRSLMRNTGKRVRRIISEESEETNGKEDSDVETAKPSGEDATNDAPSMSSTEKSVVGQLDENSNSSGTSSLSVGHTRTIRSKGRNLLDSSNESDNDDKRKVQSPSRRKKSKPSPLVSSTLDEKSLPSKSEDVANCGEHPKRTRSLVDDDHNCTDSSDDIPLIKRRRVPNFSTSSEENTECRPKDELNSSNEENIRPSGTTKVKTPNHTTPPPAAFVPDLDKSEEKASGKCRLQQSILKFFTNSPRNTPPKLTSSDTDSPTSSSSTVLSRQGCDINKEAASSSETRAKSSKSLTDSEKKFSRRSKEAEAAERPNGSRKASRRNRKQIAVKV</sequence>
<evidence type="ECO:0000259" key="12">
    <source>
        <dbReference type="PROSITE" id="PS51805"/>
    </source>
</evidence>
<dbReference type="Pfam" id="PF26054">
    <property type="entry name" value="PHD_G2E3"/>
    <property type="match status" value="1"/>
</dbReference>
<feature type="compositionally biased region" description="Basic residues" evidence="10">
    <location>
        <begin position="693"/>
        <end position="706"/>
    </location>
</feature>
<dbReference type="InterPro" id="IPR013083">
    <property type="entry name" value="Znf_RING/FYVE/PHD"/>
</dbReference>
<evidence type="ECO:0000313" key="15">
    <source>
        <dbReference type="Proteomes" id="UP000030765"/>
    </source>
</evidence>
<dbReference type="EnsemblMetazoa" id="ASIC004623-RA">
    <property type="protein sequence ID" value="ASIC004623-PA"/>
    <property type="gene ID" value="ASIC004623"/>
</dbReference>
<dbReference type="InterPro" id="IPR034732">
    <property type="entry name" value="EPHD"/>
</dbReference>
<gene>
    <name evidence="13" type="ORF">ZHAS_00004623</name>
</gene>
<keyword evidence="15" id="KW-1185">Reference proteome</keyword>
<feature type="compositionally biased region" description="Basic and acidic residues" evidence="10">
    <location>
        <begin position="496"/>
        <end position="507"/>
    </location>
</feature>
<dbReference type="InterPro" id="IPR011011">
    <property type="entry name" value="Znf_FYVE_PHD"/>
</dbReference>